<organism evidence="1 2">
    <name type="scientific">Trametes sanguinea</name>
    <dbReference type="NCBI Taxonomy" id="158606"/>
    <lineage>
        <taxon>Eukaryota</taxon>
        <taxon>Fungi</taxon>
        <taxon>Dikarya</taxon>
        <taxon>Basidiomycota</taxon>
        <taxon>Agaricomycotina</taxon>
        <taxon>Agaricomycetes</taxon>
        <taxon>Polyporales</taxon>
        <taxon>Polyporaceae</taxon>
        <taxon>Trametes</taxon>
    </lineage>
</organism>
<comment type="caution">
    <text evidence="1">The sequence shown here is derived from an EMBL/GenBank/DDBJ whole genome shotgun (WGS) entry which is preliminary data.</text>
</comment>
<evidence type="ECO:0000313" key="2">
    <source>
        <dbReference type="Proteomes" id="UP001144978"/>
    </source>
</evidence>
<name>A0ACC1MC25_9APHY</name>
<protein>
    <submittedName>
        <fullName evidence="1">Uncharacterized protein</fullName>
    </submittedName>
</protein>
<keyword evidence="2" id="KW-1185">Reference proteome</keyword>
<proteinExistence type="predicted"/>
<reference evidence="1" key="1">
    <citation type="submission" date="2022-08" db="EMBL/GenBank/DDBJ databases">
        <title>Genome Sequence of Pycnoporus sanguineus.</title>
        <authorList>
            <person name="Buettner E."/>
        </authorList>
    </citation>
    <scope>NUCLEOTIDE SEQUENCE</scope>
    <source>
        <strain evidence="1">CG-C14</strain>
    </source>
</reference>
<evidence type="ECO:0000313" key="1">
    <source>
        <dbReference type="EMBL" id="KAJ2956871.1"/>
    </source>
</evidence>
<dbReference type="EMBL" id="JANSHE010007735">
    <property type="protein sequence ID" value="KAJ2956871.1"/>
    <property type="molecule type" value="Genomic_DNA"/>
</dbReference>
<gene>
    <name evidence="1" type="ORF">NUW54_g14638</name>
</gene>
<sequence length="171" mass="19065">MENYPSVISSVAFSEDCSRAVVGDSEGKVFLYDLTQLTSQSGNLVPRPSQVLAVPEYLFSSGSTRPVSHVSLSLGDQAIVTERSYIALSPELQPLSKRAAPTPWPPSYFLTDDGWLWRVDPELNHRRIRWVPPSFRPHPDDCVRTWSSPHGHGVACRTSDGRLVILDLSQY</sequence>
<dbReference type="Proteomes" id="UP001144978">
    <property type="component" value="Unassembled WGS sequence"/>
</dbReference>
<accession>A0ACC1MC25</accession>